<accession>A0ABW2TJ35</accession>
<dbReference type="InterPro" id="IPR025855">
    <property type="entry name" value="Replic_Relax"/>
</dbReference>
<evidence type="ECO:0000313" key="1">
    <source>
        <dbReference type="EMBL" id="MFC7613223.1"/>
    </source>
</evidence>
<reference evidence="2" key="1">
    <citation type="journal article" date="2019" name="Int. J. Syst. Evol. Microbiol.">
        <title>The Global Catalogue of Microorganisms (GCM) 10K type strain sequencing project: providing services to taxonomists for standard genome sequencing and annotation.</title>
        <authorList>
            <consortium name="The Broad Institute Genomics Platform"/>
            <consortium name="The Broad Institute Genome Sequencing Center for Infectious Disease"/>
            <person name="Wu L."/>
            <person name="Ma J."/>
        </authorList>
    </citation>
    <scope>NUCLEOTIDE SEQUENCE [LARGE SCALE GENOMIC DNA]</scope>
    <source>
        <strain evidence="2">JCM 17695</strain>
    </source>
</reference>
<name>A0ABW2TJ35_9PSEU</name>
<evidence type="ECO:0000313" key="2">
    <source>
        <dbReference type="Proteomes" id="UP001596512"/>
    </source>
</evidence>
<sequence>MTGGRVTWARMSALADRLSDRDKEIVNALHQARVLTGQQLERLIFSNHPIANRAHIRRRVLNRLSHLDLISTLDRRIGGVRAGSSGLIYVLGKSGQRMADFLNGNTRTSRARSPHSPGPAFLSHALAVSEALVSLTEASRRTGALIRTFQVEPYCWWPDGLGNWLRPDAFVVIEDDRYEVSTWIEIDQGTESLTRIRNKLVTFERFGQSGQRPPDGLLPTVVFGSPDLKRTEEISREIVRYASTAMQFESVPQSQLATYVIGQLHS</sequence>
<organism evidence="1 2">
    <name type="scientific">Actinokineospora soli</name>
    <dbReference type="NCBI Taxonomy" id="1048753"/>
    <lineage>
        <taxon>Bacteria</taxon>
        <taxon>Bacillati</taxon>
        <taxon>Actinomycetota</taxon>
        <taxon>Actinomycetes</taxon>
        <taxon>Pseudonocardiales</taxon>
        <taxon>Pseudonocardiaceae</taxon>
        <taxon>Actinokineospora</taxon>
    </lineage>
</organism>
<dbReference type="Pfam" id="PF13814">
    <property type="entry name" value="Replic_Relax"/>
    <property type="match status" value="1"/>
</dbReference>
<proteinExistence type="predicted"/>
<dbReference type="EMBL" id="JBHTEY010000004">
    <property type="protein sequence ID" value="MFC7613223.1"/>
    <property type="molecule type" value="Genomic_DNA"/>
</dbReference>
<gene>
    <name evidence="1" type="ORF">ACFQV2_05985</name>
</gene>
<protein>
    <submittedName>
        <fullName evidence="1">Replication-relaxation family protein</fullName>
    </submittedName>
</protein>
<comment type="caution">
    <text evidence="1">The sequence shown here is derived from an EMBL/GenBank/DDBJ whole genome shotgun (WGS) entry which is preliminary data.</text>
</comment>
<keyword evidence="2" id="KW-1185">Reference proteome</keyword>
<dbReference type="Proteomes" id="UP001596512">
    <property type="component" value="Unassembled WGS sequence"/>
</dbReference>